<dbReference type="PROSITE" id="PS50297">
    <property type="entry name" value="ANK_REP_REGION"/>
    <property type="match status" value="1"/>
</dbReference>
<dbReference type="Gene3D" id="1.25.40.20">
    <property type="entry name" value="Ankyrin repeat-containing domain"/>
    <property type="match status" value="1"/>
</dbReference>
<dbReference type="InterPro" id="IPR002110">
    <property type="entry name" value="Ankyrin_rpt"/>
</dbReference>
<proteinExistence type="predicted"/>
<protein>
    <submittedName>
        <fullName evidence="3">Uncharacterized protein</fullName>
    </submittedName>
</protein>
<sequence>MNLMKKIISTAFLLVISASANMLSAQTQTLSKAQIQAIQSDNVASFKKNFSKADYNKCFPLKDETFSALGFSSLYGRNNIVKYLLDSQADINKECNGKTPLALAKLGNKEQTVQLLIQKGAANN</sequence>
<dbReference type="Proteomes" id="UP000028703">
    <property type="component" value="Unassembled WGS sequence"/>
</dbReference>
<dbReference type="STRING" id="421531.IX38_04035"/>
<feature type="repeat" description="ANK" evidence="1">
    <location>
        <begin position="96"/>
        <end position="124"/>
    </location>
</feature>
<keyword evidence="1" id="KW-0040">ANK repeat</keyword>
<organism evidence="3 4">
    <name type="scientific">Chryseobacterium luteum</name>
    <dbReference type="NCBI Taxonomy" id="421531"/>
    <lineage>
        <taxon>Bacteria</taxon>
        <taxon>Pseudomonadati</taxon>
        <taxon>Bacteroidota</taxon>
        <taxon>Flavobacteriia</taxon>
        <taxon>Flavobacteriales</taxon>
        <taxon>Weeksellaceae</taxon>
        <taxon>Chryseobacterium group</taxon>
        <taxon>Chryseobacterium</taxon>
    </lineage>
</organism>
<dbReference type="PROSITE" id="PS50088">
    <property type="entry name" value="ANK_REPEAT"/>
    <property type="match status" value="1"/>
</dbReference>
<feature type="signal peptide" evidence="2">
    <location>
        <begin position="1"/>
        <end position="20"/>
    </location>
</feature>
<dbReference type="eggNOG" id="ENOG5030IPN">
    <property type="taxonomic scope" value="Bacteria"/>
</dbReference>
<reference evidence="3 4" key="1">
    <citation type="submission" date="2014-07" db="EMBL/GenBank/DDBJ databases">
        <title>Genome of Chryseobacterium luteum DSM 18605.</title>
        <authorList>
            <person name="Stropko S.J."/>
            <person name="Pipes S.E."/>
            <person name="Newman J.D."/>
        </authorList>
    </citation>
    <scope>NUCLEOTIDE SEQUENCE [LARGE SCALE GENOMIC DNA]</scope>
    <source>
        <strain evidence="3 4">DSM 18605</strain>
    </source>
</reference>
<name>A0A085ZW13_9FLAO</name>
<feature type="chain" id="PRO_5001801835" evidence="2">
    <location>
        <begin position="21"/>
        <end position="124"/>
    </location>
</feature>
<evidence type="ECO:0000256" key="1">
    <source>
        <dbReference type="PROSITE-ProRule" id="PRU00023"/>
    </source>
</evidence>
<dbReference type="Pfam" id="PF12796">
    <property type="entry name" value="Ank_2"/>
    <property type="match status" value="1"/>
</dbReference>
<accession>A0A085ZW13</accession>
<evidence type="ECO:0000313" key="3">
    <source>
        <dbReference type="EMBL" id="KFF08627.1"/>
    </source>
</evidence>
<evidence type="ECO:0000256" key="2">
    <source>
        <dbReference type="SAM" id="SignalP"/>
    </source>
</evidence>
<dbReference type="SMART" id="SM00248">
    <property type="entry name" value="ANK"/>
    <property type="match status" value="2"/>
</dbReference>
<dbReference type="OrthoDB" id="1259920at2"/>
<comment type="caution">
    <text evidence="3">The sequence shown here is derived from an EMBL/GenBank/DDBJ whole genome shotgun (WGS) entry which is preliminary data.</text>
</comment>
<evidence type="ECO:0000313" key="4">
    <source>
        <dbReference type="Proteomes" id="UP000028703"/>
    </source>
</evidence>
<dbReference type="SUPFAM" id="SSF48403">
    <property type="entry name" value="Ankyrin repeat"/>
    <property type="match status" value="1"/>
</dbReference>
<dbReference type="InterPro" id="IPR036770">
    <property type="entry name" value="Ankyrin_rpt-contain_sf"/>
</dbReference>
<keyword evidence="4" id="KW-1185">Reference proteome</keyword>
<dbReference type="EMBL" id="JPRO01000002">
    <property type="protein sequence ID" value="KFF08627.1"/>
    <property type="molecule type" value="Genomic_DNA"/>
</dbReference>
<dbReference type="AlphaFoldDB" id="A0A085ZW13"/>
<keyword evidence="2" id="KW-0732">Signal</keyword>
<gene>
    <name evidence="3" type="ORF">IX38_04035</name>
</gene>